<keyword evidence="5" id="KW-0460">Magnesium</keyword>
<dbReference type="CDD" id="cd00685">
    <property type="entry name" value="Trans_IPPS_HT"/>
    <property type="match status" value="1"/>
</dbReference>
<accession>A0A0E9M0C2</accession>
<dbReference type="PANTHER" id="PTHR12001:SF69">
    <property type="entry name" value="ALL TRANS-POLYPRENYL-DIPHOSPHATE SYNTHASE PDSS1"/>
    <property type="match status" value="1"/>
</dbReference>
<dbReference type="SUPFAM" id="SSF48576">
    <property type="entry name" value="Terpenoid synthases"/>
    <property type="match status" value="1"/>
</dbReference>
<name>A0A0E9M0C2_9BACT</name>
<gene>
    <name evidence="7" type="ORF">JCM15548_13631</name>
</gene>
<dbReference type="GO" id="GO:0004659">
    <property type="term" value="F:prenyltransferase activity"/>
    <property type="evidence" value="ECO:0007669"/>
    <property type="project" value="InterPro"/>
</dbReference>
<keyword evidence="4" id="KW-0479">Metal-binding</keyword>
<dbReference type="PROSITE" id="PS00444">
    <property type="entry name" value="POLYPRENYL_SYNTHASE_2"/>
    <property type="match status" value="1"/>
</dbReference>
<protein>
    <submittedName>
        <fullName evidence="7">Octaprenyl-diphosphate synthase</fullName>
    </submittedName>
</protein>
<organism evidence="7 8">
    <name type="scientific">Geofilum rubicundum JCM 15548</name>
    <dbReference type="NCBI Taxonomy" id="1236989"/>
    <lineage>
        <taxon>Bacteria</taxon>
        <taxon>Pseudomonadati</taxon>
        <taxon>Bacteroidota</taxon>
        <taxon>Bacteroidia</taxon>
        <taxon>Marinilabiliales</taxon>
        <taxon>Marinilabiliaceae</taxon>
        <taxon>Geofilum</taxon>
    </lineage>
</organism>
<sequence length="324" mass="37017">MSVSSKIKAPIATEMKEFERYFKKQLNSKIPLLTIITNYLLRRKGKQMRPILVFLSARLNGEITEASYTAAGLIELLHTATLIHDDVVDETYQRRGFFSINALWRSKIAVLVGDYFLSVGLISALQTKQIGVLEVVSNAVKEMSEGELLQIEKSRQLNITEEVYYDVIRMKTATLIAACTKAGAYSVNASDEKLDKMQQFGTYLGMAFQIRDDLLDYEKSNLAGKPTGNDLKEKKITLPLIYVLDQMTGSDRRKVLRTIKRHHKIERKIAPIQQMVKEKGGIEYARQKMTEFRDKALDILKSYPESETRQALEELVYFTTSRKV</sequence>
<evidence type="ECO:0000256" key="2">
    <source>
        <dbReference type="ARBA" id="ARBA00006706"/>
    </source>
</evidence>
<dbReference type="InterPro" id="IPR008949">
    <property type="entry name" value="Isoprenoid_synthase_dom_sf"/>
</dbReference>
<dbReference type="PANTHER" id="PTHR12001">
    <property type="entry name" value="GERANYLGERANYL PYROPHOSPHATE SYNTHASE"/>
    <property type="match status" value="1"/>
</dbReference>
<dbReference type="GO" id="GO:0008299">
    <property type="term" value="P:isoprenoid biosynthetic process"/>
    <property type="evidence" value="ECO:0007669"/>
    <property type="project" value="InterPro"/>
</dbReference>
<evidence type="ECO:0000313" key="7">
    <source>
        <dbReference type="EMBL" id="GAO31282.1"/>
    </source>
</evidence>
<evidence type="ECO:0000256" key="3">
    <source>
        <dbReference type="ARBA" id="ARBA00022679"/>
    </source>
</evidence>
<dbReference type="EMBL" id="BAZW01000043">
    <property type="protein sequence ID" value="GAO31282.1"/>
    <property type="molecule type" value="Genomic_DNA"/>
</dbReference>
<dbReference type="RefSeq" id="WP_062127244.1">
    <property type="nucleotide sequence ID" value="NZ_BAZW01000043.1"/>
</dbReference>
<dbReference type="SFLD" id="SFLDS00005">
    <property type="entry name" value="Isoprenoid_Synthase_Type_I"/>
    <property type="match status" value="1"/>
</dbReference>
<dbReference type="Pfam" id="PF00348">
    <property type="entry name" value="polyprenyl_synt"/>
    <property type="match status" value="1"/>
</dbReference>
<dbReference type="OrthoDB" id="9805316at2"/>
<dbReference type="Gene3D" id="1.10.600.10">
    <property type="entry name" value="Farnesyl Diphosphate Synthase"/>
    <property type="match status" value="1"/>
</dbReference>
<keyword evidence="8" id="KW-1185">Reference proteome</keyword>
<dbReference type="STRING" id="1236989.JCM15548_13631"/>
<evidence type="ECO:0000256" key="5">
    <source>
        <dbReference type="ARBA" id="ARBA00022842"/>
    </source>
</evidence>
<reference evidence="7 8" key="1">
    <citation type="journal article" date="2015" name="Microbes Environ.">
        <title>Distribution and evolution of nitrogen fixation genes in the phylum bacteroidetes.</title>
        <authorList>
            <person name="Inoue J."/>
            <person name="Oshima K."/>
            <person name="Suda W."/>
            <person name="Sakamoto M."/>
            <person name="Iino T."/>
            <person name="Noda S."/>
            <person name="Hongoh Y."/>
            <person name="Hattori M."/>
            <person name="Ohkuma M."/>
        </authorList>
    </citation>
    <scope>NUCLEOTIDE SEQUENCE [LARGE SCALE GENOMIC DNA]</scope>
    <source>
        <strain evidence="7">JCM 15548</strain>
    </source>
</reference>
<dbReference type="Proteomes" id="UP000032900">
    <property type="component" value="Unassembled WGS sequence"/>
</dbReference>
<evidence type="ECO:0000256" key="6">
    <source>
        <dbReference type="RuleBase" id="RU004466"/>
    </source>
</evidence>
<comment type="similarity">
    <text evidence="2 6">Belongs to the FPP/GGPP synthase family.</text>
</comment>
<dbReference type="PROSITE" id="PS00723">
    <property type="entry name" value="POLYPRENYL_SYNTHASE_1"/>
    <property type="match status" value="1"/>
</dbReference>
<evidence type="ECO:0000313" key="8">
    <source>
        <dbReference type="Proteomes" id="UP000032900"/>
    </source>
</evidence>
<evidence type="ECO:0000256" key="4">
    <source>
        <dbReference type="ARBA" id="ARBA00022723"/>
    </source>
</evidence>
<proteinExistence type="inferred from homology"/>
<comment type="cofactor">
    <cofactor evidence="1">
        <name>Mg(2+)</name>
        <dbReference type="ChEBI" id="CHEBI:18420"/>
    </cofactor>
</comment>
<dbReference type="InterPro" id="IPR033749">
    <property type="entry name" value="Polyprenyl_synt_CS"/>
</dbReference>
<comment type="caution">
    <text evidence="7">The sequence shown here is derived from an EMBL/GenBank/DDBJ whole genome shotgun (WGS) entry which is preliminary data.</text>
</comment>
<dbReference type="GO" id="GO:0046872">
    <property type="term" value="F:metal ion binding"/>
    <property type="evidence" value="ECO:0007669"/>
    <property type="project" value="UniProtKB-KW"/>
</dbReference>
<keyword evidence="3 6" id="KW-0808">Transferase</keyword>
<dbReference type="InterPro" id="IPR000092">
    <property type="entry name" value="Polyprenyl_synt"/>
</dbReference>
<dbReference type="AlphaFoldDB" id="A0A0E9M0C2"/>
<evidence type="ECO:0000256" key="1">
    <source>
        <dbReference type="ARBA" id="ARBA00001946"/>
    </source>
</evidence>